<dbReference type="InterPro" id="IPR015940">
    <property type="entry name" value="UBA"/>
</dbReference>
<evidence type="ECO:0000259" key="8">
    <source>
        <dbReference type="PROSITE" id="PS50235"/>
    </source>
</evidence>
<dbReference type="InterPro" id="IPR018200">
    <property type="entry name" value="USP_CS"/>
</dbReference>
<feature type="compositionally biased region" description="Low complexity" evidence="5">
    <location>
        <begin position="2258"/>
        <end position="2267"/>
    </location>
</feature>
<dbReference type="CDD" id="cd02257">
    <property type="entry name" value="Peptidase_C19"/>
    <property type="match status" value="1"/>
</dbReference>
<dbReference type="Gene3D" id="3.90.70.10">
    <property type="entry name" value="Cysteine proteinases"/>
    <property type="match status" value="2"/>
</dbReference>
<evidence type="ECO:0000256" key="5">
    <source>
        <dbReference type="SAM" id="MobiDB-lite"/>
    </source>
</evidence>
<dbReference type="InterPro" id="IPR050164">
    <property type="entry name" value="Peptidase_C19"/>
</dbReference>
<feature type="region of interest" description="Disordered" evidence="5">
    <location>
        <begin position="3425"/>
        <end position="3455"/>
    </location>
</feature>
<feature type="region of interest" description="Disordered" evidence="5">
    <location>
        <begin position="3222"/>
        <end position="3252"/>
    </location>
</feature>
<dbReference type="Proteomes" id="UP000322899">
    <property type="component" value="Unassembled WGS sequence"/>
</dbReference>
<dbReference type="Pfam" id="PF00443">
    <property type="entry name" value="UCH"/>
    <property type="match status" value="1"/>
</dbReference>
<feature type="domain" description="UBA" evidence="6">
    <location>
        <begin position="4584"/>
        <end position="4625"/>
    </location>
</feature>
<feature type="region of interest" description="Disordered" evidence="5">
    <location>
        <begin position="2211"/>
        <end position="2288"/>
    </location>
</feature>
<evidence type="ECO:0000256" key="2">
    <source>
        <dbReference type="ARBA" id="ARBA00022771"/>
    </source>
</evidence>
<feature type="region of interest" description="Disordered" evidence="5">
    <location>
        <begin position="672"/>
        <end position="693"/>
    </location>
</feature>
<feature type="compositionally biased region" description="Low complexity" evidence="5">
    <location>
        <begin position="3437"/>
        <end position="3450"/>
    </location>
</feature>
<feature type="compositionally biased region" description="Low complexity" evidence="5">
    <location>
        <begin position="2575"/>
        <end position="2586"/>
    </location>
</feature>
<evidence type="ECO:0000259" key="6">
    <source>
        <dbReference type="PROSITE" id="PS50030"/>
    </source>
</evidence>
<dbReference type="PROSITE" id="PS50199">
    <property type="entry name" value="ZF_RANBP2_2"/>
    <property type="match status" value="1"/>
</dbReference>
<dbReference type="Gene3D" id="1.10.8.10">
    <property type="entry name" value="DNA helicase RuvA subunit, C-terminal domain"/>
    <property type="match status" value="1"/>
</dbReference>
<dbReference type="PROSITE" id="PS01358">
    <property type="entry name" value="ZF_RANBP2_1"/>
    <property type="match status" value="1"/>
</dbReference>
<evidence type="ECO:0008006" key="11">
    <source>
        <dbReference type="Google" id="ProtNLM"/>
    </source>
</evidence>
<keyword evidence="3" id="KW-0862">Zinc</keyword>
<dbReference type="PROSITE" id="PS00973">
    <property type="entry name" value="USP_2"/>
    <property type="match status" value="1"/>
</dbReference>
<dbReference type="PANTHER" id="PTHR24006">
    <property type="entry name" value="UBIQUITIN CARBOXYL-TERMINAL HYDROLASE"/>
    <property type="match status" value="1"/>
</dbReference>
<dbReference type="InterPro" id="IPR038765">
    <property type="entry name" value="Papain-like_cys_pep_sf"/>
</dbReference>
<protein>
    <recommendedName>
        <fullName evidence="11">RanBP2-type domain-containing protein</fullName>
    </recommendedName>
</protein>
<dbReference type="SUPFAM" id="SSF46934">
    <property type="entry name" value="UBA-like"/>
    <property type="match status" value="1"/>
</dbReference>
<dbReference type="SMART" id="SM00547">
    <property type="entry name" value="ZnF_RBZ"/>
    <property type="match status" value="1"/>
</dbReference>
<feature type="compositionally biased region" description="Acidic residues" evidence="5">
    <location>
        <begin position="3695"/>
        <end position="3708"/>
    </location>
</feature>
<dbReference type="GO" id="GO:0005829">
    <property type="term" value="C:cytosol"/>
    <property type="evidence" value="ECO:0007669"/>
    <property type="project" value="TreeGrafter"/>
</dbReference>
<feature type="compositionally biased region" description="Low complexity" evidence="5">
    <location>
        <begin position="4514"/>
        <end position="4532"/>
    </location>
</feature>
<feature type="region of interest" description="Disordered" evidence="5">
    <location>
        <begin position="4238"/>
        <end position="4270"/>
    </location>
</feature>
<feature type="region of interest" description="Disordered" evidence="5">
    <location>
        <begin position="4510"/>
        <end position="4581"/>
    </location>
</feature>
<feature type="region of interest" description="Disordered" evidence="5">
    <location>
        <begin position="1402"/>
        <end position="1429"/>
    </location>
</feature>
<name>A0A5A8ENE4_CAFRO</name>
<dbReference type="GO" id="GO:0004843">
    <property type="term" value="F:cysteine-type deubiquitinase activity"/>
    <property type="evidence" value="ECO:0007669"/>
    <property type="project" value="InterPro"/>
</dbReference>
<dbReference type="InterPro" id="IPR028889">
    <property type="entry name" value="USP"/>
</dbReference>
<feature type="region of interest" description="Disordered" evidence="5">
    <location>
        <begin position="2562"/>
        <end position="2591"/>
    </location>
</feature>
<keyword evidence="1" id="KW-0479">Metal-binding</keyword>
<evidence type="ECO:0000256" key="4">
    <source>
        <dbReference type="PROSITE-ProRule" id="PRU00322"/>
    </source>
</evidence>
<dbReference type="EMBL" id="VLTO01000004">
    <property type="protein sequence ID" value="KAA0177450.1"/>
    <property type="molecule type" value="Genomic_DNA"/>
</dbReference>
<sequence>MSWPCPVCTFSNLASDAVCTMCGQGQRPSGGRGAPTPVVSDDPVLAAAQAEWTALTTMVTLDHHVQYASFKKATDLALEHIDRPDAATMASMTFQKVAELIRDHAKNDQMYISSADYLVLTGGVLNGITVSAKLLAKGVVAPSAFVSAMLAKGDKIVLFHDAFTRKKRPFFQVFMKQLVESWVPTAMAAMESAVENGVMETLGVDDASNLLLALNAVIKTVQDSPPSAETEAMDVSRAQDLAASFVLGLVDVPQRDLDKVTSGADSSAILRVLNDLSDPTDPAWAVSRGYLVHRFFTSSRLGERIFGTKMLAAWASALMQAEGDSPEAAAAGTSAAQPPGDIEAQESMLSAAVKALLEPKPAGSEPAAAGAASSASSAGSGAGGASVHFGSPEGRRLVAHVAASHADAPRLTCEGLASWIQADSGLGFLGQLMSGSLHSSVMQVAGPVVSILARVGKFGRAEVRSVWAKILVSLSGEAKNLRQLLVDVAAHGPQNLALWLLAFVRDQADANFAVALRICRALAAKGFKRSDATDHAAAASKDDVSPGADAADNLASNPAAAGAGAAASVFAAGAVGDAAAAEPVPPLARASSCRETVDGVMVDLSQSVSDALDDLLWHVVLHRAAPQLPALGIFADPMGERGTEGFRLTQAMAEADEVGPYTFSLASQASSASASDGGEGADGTVGSAADRDGSSARLRELEAGVVEISTRLVERARESCTAGATTNQCVYQMLQVVGRCAQVIRESLIDRARAIVAAGREEQYPGLVAAAREQLSRLRLVLRNRACLAKGLPPVTDSPSGVQAWLVFDGAGEAGADAELRLPTEAASKLADLRATDLMSEEDVATTCGQPFPQPLPKFTGPRGPRLPRLLGSDRVLRCLGVLMRAITEPQAKDATLESAQPLVWPSLHGGPVSVIARANQVACEPEFCLDIARLVQLEAAAEAAARAHHDVGQLRGRFQAVYILARHSTDATLDPSTVFSFWVNAAERTPTGRHCFFEFLFAAAGGARFLPRPLCDVGASADQGVAKLLFDEGCDRNARAMAEGLVSFGDCQLEVRHLSYFVSLWRQRNAYQPKGAAMFTELFVSPNARLILRALFGPGTPADREPAPAAGTASAAAAAAAKTGEAAAAGAGAVALSPVKPARPHELGNAGTRALIALLVACNIAHPEKEGGITLYNADGPSLDRMLVVFRDGAADVEHLEAVRSRCAAVYDAESAKSVKIPAPPAGAVRAPPGTVLVSPSLARLDNLCLSGTEVLRHVVTNASPSVARIASDWLFQLGLMLRPYKSSLPKGERCAPQSEELIGLRRVFRERTRDALSSECSAAQRAQALRAMSRAPDAIEQFLDTMISIRERVPQTHSATIGMAARASTDLMGTLTSPGDLAAQERTLEAFLADLERAPSAGEAGGSDQDDDSAGEGAAGDGGPAMLTRQSSVEEGVFSHADAASAASPANPADPPDFGSVVLLRPSFARDLKAKLAPLALPSFDADDYDTIFAALQGGDGATASGAATRIPPQLQLRLWHLLMRLPTEPSIARAVSSPADADWGELLGRGGWRSLYTLQIVSAVLATSSQSDAVIADRTAACARAFVESGGLAEAVNQLMSSDPELHSPPGLPAELGSHPVEAALRAATARSGDEGTTPAAVPQLARLHSLTHAVGSADLAQRLRRSIAAGAVGAICTLLSGLPASAATAELDLAPHLNGAGSKAEGASDAEDDGHAGLKRIARRLVGLLSEVAVEAVFEARQGMRQRVPDSLAAASRCTATNVLTALTEVGKLLGGRGGSWPEALGDSLFSASAAQSAASARSLLRAAFLAHSPDARSSVMDTLLRPMVVNSAAARRALTPVILSVLASLNPAVEGGEAIVDMLVAASKADGADASRELAVRLVALLAHWFASSDEAVAEPAGEAAQRDAGEAAAEAPAVRGAAQAASAAGAAGGELPVRQSGAASSGPASSAKSSTRPALVAVLNGLAGMLGDADAAAIASDPVLAATDAFPALGDLKDLGAAHARAQRAGLRSPLVEDVERRGTSCVRDTLSELLFDVALFVPSDAVGAAPQQPMGSSLEEATPLCATPEERRAGYALLRAVVTSVGYPDDEAAEWVESVLSRVRSLTSGGGRLLDPWDRWDYDPSSTFKSDSGYAGLINPSCTCYINAILQQLFAEPTVRATILSADEETPAPVLRGAAAKLKAAKEAAAAAATAQAAATEAEEASAVASSPTDAASGAGGGAADAEADGSGAGASASSGAGAAEGDDAADGAAAAAAAAPGKGTERNAEQEAAAKAAAEAEAKAKDEAKKAADALLAKRDDFLREHRLLFETQRTFLWMQETAQRAFNPIGLVEQMRILGFENIKAQNDATELLQRLLARLEISMSSPMNVISMKHAIVGQTSQYLERPECCKQRTLVASDFYCLEMQTGPEFPTLESALAMWAKDEHINGFNCDLCGAKGIAVSKHHRIRRLPDTFMVLLNRNGFDPETGSPRKINDEMSFPPTLDMAKFTDWATESSAAAAEAADLARGASSARPKVAGGPDAYELTGVVVHRGTHTQGHYMSYVKAPAKGHGVAEVPPASPSTGGRQAGAEAASGAEGGGEAARAVDRKWIFFDDASVTETDLAAVVRAGRGGVRRRLVKQGSIYSRSKKAIHAETNESAVLLVYSRTGKPSEGAALGSSRFLEELKAGADTASETIKARERRQRLLDAARPCGGPWHHYEVIPSRVLLREELEEVQQANRDARVVSFRFDPALAGFLGTAPLALKGTAQLVADRRAVAFLFDTLMRSWRTNGPDAVQMVDGLCARMGVEGSAAGRQLAAFAARFVLSEPAIPGSVTPEDAIRDGFTEKPLLPLPEVPAMLEASEAASIVDLKGKCSFNSADVCGASAKAAGSAILAAVVQRSPVLSGGRGHEWVRAIQPRLVSDAVRLRRAKADYPTLTGNALRDAPIRHPLAADVLAHLDGSAGSVLSSSAQAELKAAFADWEQPAEVSDVSPGLGAAVDGQRVGLDSLWLVQVLMKNKHDGTRRHVARLAATALRVIAQDPAEVAAFRRDMVAIGVAAATEAMLADAVANIAAATQEHQDAISLKSAITEQVASLCDDMEALAPGSAGTGMQDAAAVKRDLGITSADQAEKILQACAAVHSACPSLRSIMPDARDAELMAKDLQGGIQSFRNIVAAARKSALGVALTDAGDAAWRAANPGMAPLPTEAAASQLQSLAEAAKRVFAGASLQEVDPREAASQQGAESKEDEGPAEGDVAAAAAAAAASAYPAAPGGDGDGDGDGERADDPALAVAKAKLARLRGLEARAQAQCQVLRARVEATRAAGAVVRAAAELSEPLRKLPTSLLGVAAAAMVRPLKSTKAMVDVYSRWGDIFDVLEGLCATALPEGEPPIEWPPREAEAVASATAAEAGRYFVAVLKAEANASLLAATEQSGQSAEERNVAADAGAAVPAPDSGKGTPEQRAQAAVVAAVLKDFVARLEREGEYPFDSAAAAAKRVGLAFTPWSLDWRAAKAVTRSMTGPGGRPVRPGGMLVTVLGAPQLLGRLYVKERLARVGGKATGASLDFTRPVALMEDLVSTMGVPVFPLLARTHMSMSDHEAWLTTMLHVKANTEAGTRINVLHAGVACETTVLLMQTRIRVARHAIAVQEGDVSRASHERSLFDHTSLESTFDSADRTRARRRIRNCPISDEAALATASDLDASELNDAETDDDADSTKATKGGHGDEPTPRATGMGDLAASPESKDDEVGAMDDEAGAGELPGAADDARVAAPQPASPAAEVADATEDVASTASDEGLRATAAPEERADAVFFEFDACRHGLRGPPSDPDNARFPLAALRFIASTIKSARTTFPGYSCALLNWLVRLDEVQPGLRGAAVRALFASARLTSTGVRRGADFLDAKAASVDSSGRPFADYDTASYTTDMDRFFASRAMSLSDLVHLGDFLCAMMSHDLVSAKRERELTPVAGKALTCLAPASLGLMAEVRAALGSKELRWWERPFVAQAPQTGERDDHLLALEEIEVDYRRPDRLRAMPEPVAGGFMQLLPVTPRGARSTRVFLMSTLEAAALLRAHASCMQELTSLAALSHESAAAAAAEAAAAEAAAAEATAKAFARFNEGSSGTPSDPEGVATFVQLAAMQAAADAAAARSVAMMSLPPPGHASRGVPPGLCAGLRPVFSRPAGLPPLAPKRVLLAPGAGEAGAAPAQPGDAASASAAETSLASAAAAAAAGSAETEMGVPARATAAAGADWPSDASCTRTEWEEAVARTPEAHGRGLGLRRSGLPAGWFATWEDPEEEQQAGRRYAAWPPLRPGHVRRPLRLDACALEVRVPSDGFQLVHGVFVASPSGHAGGLPVFSRTVGPVALSVWHQARTGMQWCIGVRTEDATRRRSARFAFLTGDCRGRLPTAAGCRWAVAQPGDITSSLMTSQLTSSRLATRDMSRFVDLEQASGNLVVGRAPTVRLLTPEDGASFAAELANARAQFELSLQAARHAVRLRRAEAGVRARRGRVLGSRDPVARAASKSASAPAAVGPSTPQGNRARRPGGRSGTPRRNAAQNFPRSTLPPIQTHNNPLAGHGNSTELVPIDPADADLKVAQLVDMTGKSEAAARKALRSNNWEVEAAVDGLLS</sequence>
<dbReference type="GO" id="GO:0008270">
    <property type="term" value="F:zinc ion binding"/>
    <property type="evidence" value="ECO:0007669"/>
    <property type="project" value="UniProtKB-KW"/>
</dbReference>
<dbReference type="OrthoDB" id="289038at2759"/>
<evidence type="ECO:0000256" key="1">
    <source>
        <dbReference type="ARBA" id="ARBA00022723"/>
    </source>
</evidence>
<dbReference type="PROSITE" id="PS50235">
    <property type="entry name" value="USP_3"/>
    <property type="match status" value="1"/>
</dbReference>
<dbReference type="GO" id="GO:0005634">
    <property type="term" value="C:nucleus"/>
    <property type="evidence" value="ECO:0007669"/>
    <property type="project" value="TreeGrafter"/>
</dbReference>
<organism evidence="9 10">
    <name type="scientific">Cafeteria roenbergensis</name>
    <name type="common">Marine flagellate</name>
    <dbReference type="NCBI Taxonomy" id="33653"/>
    <lineage>
        <taxon>Eukaryota</taxon>
        <taxon>Sar</taxon>
        <taxon>Stramenopiles</taxon>
        <taxon>Bigyra</taxon>
        <taxon>Opalozoa</taxon>
        <taxon>Bicosoecida</taxon>
        <taxon>Cafeteriaceae</taxon>
        <taxon>Cafeteria</taxon>
    </lineage>
</organism>
<feature type="domain" description="RanBP2-type" evidence="7">
    <location>
        <begin position="1"/>
        <end position="28"/>
    </location>
</feature>
<feature type="domain" description="USP" evidence="8">
    <location>
        <begin position="2142"/>
        <end position="2659"/>
    </location>
</feature>
<keyword evidence="2 4" id="KW-0863">Zinc-finger</keyword>
<feature type="compositionally biased region" description="Polar residues" evidence="5">
    <location>
        <begin position="4551"/>
        <end position="4578"/>
    </location>
</feature>
<evidence type="ECO:0000256" key="3">
    <source>
        <dbReference type="ARBA" id="ARBA00022833"/>
    </source>
</evidence>
<dbReference type="InterPro" id="IPR001394">
    <property type="entry name" value="Peptidase_C19_UCH"/>
</dbReference>
<evidence type="ECO:0000313" key="9">
    <source>
        <dbReference type="EMBL" id="KAA0177450.1"/>
    </source>
</evidence>
<dbReference type="PANTHER" id="PTHR24006:SF827">
    <property type="entry name" value="UBIQUITIN CARBOXYL-TERMINAL HYDROLASE 34"/>
    <property type="match status" value="1"/>
</dbReference>
<gene>
    <name evidence="9" type="ORF">FNF27_01228</name>
</gene>
<evidence type="ECO:0000259" key="7">
    <source>
        <dbReference type="PROSITE" id="PS50199"/>
    </source>
</evidence>
<dbReference type="Gene3D" id="4.10.1060.10">
    <property type="entry name" value="Zinc finger, RanBP2-type"/>
    <property type="match status" value="1"/>
</dbReference>
<dbReference type="PROSITE" id="PS50030">
    <property type="entry name" value="UBA"/>
    <property type="match status" value="1"/>
</dbReference>
<evidence type="ECO:0000313" key="10">
    <source>
        <dbReference type="Proteomes" id="UP000322899"/>
    </source>
</evidence>
<feature type="compositionally biased region" description="Low complexity" evidence="5">
    <location>
        <begin position="2241"/>
        <end position="2251"/>
    </location>
</feature>
<dbReference type="InterPro" id="IPR009060">
    <property type="entry name" value="UBA-like_sf"/>
</dbReference>
<dbReference type="SMART" id="SM00165">
    <property type="entry name" value="UBA"/>
    <property type="match status" value="1"/>
</dbReference>
<feature type="region of interest" description="Disordered" evidence="5">
    <location>
        <begin position="3691"/>
        <end position="3797"/>
    </location>
</feature>
<dbReference type="SUPFAM" id="SSF54001">
    <property type="entry name" value="Cysteine proteinases"/>
    <property type="match status" value="1"/>
</dbReference>
<dbReference type="GO" id="GO:0016579">
    <property type="term" value="P:protein deubiquitination"/>
    <property type="evidence" value="ECO:0007669"/>
    <property type="project" value="InterPro"/>
</dbReference>
<feature type="compositionally biased region" description="Basic and acidic residues" evidence="5">
    <location>
        <begin position="4255"/>
        <end position="4269"/>
    </location>
</feature>
<feature type="compositionally biased region" description="Basic and acidic residues" evidence="5">
    <location>
        <begin position="3709"/>
        <end position="3723"/>
    </location>
</feature>
<dbReference type="Pfam" id="PF14555">
    <property type="entry name" value="UBA_4"/>
    <property type="match status" value="1"/>
</dbReference>
<feature type="compositionally biased region" description="Low complexity" evidence="5">
    <location>
        <begin position="2211"/>
        <end position="2224"/>
    </location>
</feature>
<reference evidence="9 10" key="1">
    <citation type="submission" date="2019-07" db="EMBL/GenBank/DDBJ databases">
        <title>Genomes of Cafeteria roenbergensis.</title>
        <authorList>
            <person name="Fischer M.G."/>
            <person name="Hackl T."/>
            <person name="Roman M."/>
        </authorList>
    </citation>
    <scope>NUCLEOTIDE SEQUENCE [LARGE SCALE GENOMIC DNA]</scope>
    <source>
        <strain evidence="9 10">E4-10P</strain>
    </source>
</reference>
<accession>A0A5A8ENE4</accession>
<comment type="caution">
    <text evidence="9">The sequence shown here is derived from an EMBL/GenBank/DDBJ whole genome shotgun (WGS) entry which is preliminary data.</text>
</comment>
<proteinExistence type="predicted"/>
<dbReference type="InterPro" id="IPR001876">
    <property type="entry name" value="Znf_RanBP2"/>
</dbReference>